<evidence type="ECO:0000313" key="8">
    <source>
        <dbReference type="Proteomes" id="UP001606301"/>
    </source>
</evidence>
<keyword evidence="1" id="KW-1134">Transmembrane beta strand</keyword>
<dbReference type="Gene3D" id="2.40.160.50">
    <property type="entry name" value="membrane protein fhac: a member of the omp85/tpsb transporter family"/>
    <property type="match status" value="1"/>
</dbReference>
<dbReference type="InterPro" id="IPR051544">
    <property type="entry name" value="TPS_OM_transporter"/>
</dbReference>
<protein>
    <submittedName>
        <fullName evidence="7">ShlB/FhaC/HecB family hemolysin secretion/activation protein</fullName>
    </submittedName>
</protein>
<dbReference type="EMBL" id="JBIGHW010000008">
    <property type="protein sequence ID" value="MFG6442135.1"/>
    <property type="molecule type" value="Genomic_DNA"/>
</dbReference>
<sequence>MDAGLTRAPLRARWFLLLTALACWLFAQALPALAQVQPQALQFDILEFEVEGNTRLKPTQVEAAVMPFMGEKRDMAAIESARAALEKAYQGAGYLTVFVDVPEQRIDGGVVRLVVLEGRVDKLYVTGSRYFDQGRIRAVATELAEGTVPNFNVVQQQIAALSQTPERRVQPVLRPGREPGTVEAELKVSDKLPLGGSVELNNAAATGTEALRAAINLHYDNLFQREHSLSLTALTAPMQPSQSQVLVLNYLVPLGDGDSLSVSAVNSSSDIDSLGGTRVLGRGTTLGLRYGVNRVASNAAHGLSLGFDLKNLTEDVQTSAGTIGSPLRYAPLQAAYNGSWWGAWGQQQLNASATFGLRPVWRQTRRDCQLADGSFGIADQFACKRRGADGGFTTLKLDWRGSTRMGPTEWALRVAGQIASQPLVSAEQFAVGGADSVRGYAESAASADYGVLASLELRSRNLAPALLKAFDGAPLPPFTELVVFGFSDVARVTLIEPEPGQPHRSTLLGTGLGLRLGLQPGLSLALDWARRHRDVAGRSLPTERVHMRAALRF</sequence>
<evidence type="ECO:0000256" key="3">
    <source>
        <dbReference type="ARBA" id="ARBA00023237"/>
    </source>
</evidence>
<keyword evidence="2" id="KW-0812">Transmembrane</keyword>
<keyword evidence="8" id="KW-1185">Reference proteome</keyword>
<organism evidence="7 8">
    <name type="scientific">Pelomonas margarita</name>
    <dbReference type="NCBI Taxonomy" id="3299031"/>
    <lineage>
        <taxon>Bacteria</taxon>
        <taxon>Pseudomonadati</taxon>
        <taxon>Pseudomonadota</taxon>
        <taxon>Betaproteobacteria</taxon>
        <taxon>Burkholderiales</taxon>
        <taxon>Sphaerotilaceae</taxon>
        <taxon>Roseateles</taxon>
    </lineage>
</organism>
<dbReference type="InterPro" id="IPR013686">
    <property type="entry name" value="Polypept-transport_assoc_ShlB"/>
</dbReference>
<evidence type="ECO:0000259" key="6">
    <source>
        <dbReference type="Pfam" id="PF08479"/>
    </source>
</evidence>
<evidence type="ECO:0000259" key="5">
    <source>
        <dbReference type="Pfam" id="PF03865"/>
    </source>
</evidence>
<dbReference type="Proteomes" id="UP001606301">
    <property type="component" value="Unassembled WGS sequence"/>
</dbReference>
<feature type="domain" description="Polypeptide-transport-associated ShlB-type" evidence="6">
    <location>
        <begin position="43"/>
        <end position="118"/>
    </location>
</feature>
<gene>
    <name evidence="7" type="ORF">ACG0Z3_15740</name>
</gene>
<feature type="signal peptide" evidence="4">
    <location>
        <begin position="1"/>
        <end position="34"/>
    </location>
</feature>
<name>A0ABW7FLD3_9BURK</name>
<keyword evidence="1" id="KW-0472">Membrane</keyword>
<accession>A0ABW7FLD3</accession>
<dbReference type="InterPro" id="IPR005565">
    <property type="entry name" value="Hemolysn_activator_HlyB_C"/>
</dbReference>
<dbReference type="Gene3D" id="3.10.20.310">
    <property type="entry name" value="membrane protein fhac"/>
    <property type="match status" value="1"/>
</dbReference>
<feature type="domain" description="Haemolysin activator HlyB C-terminal" evidence="5">
    <location>
        <begin position="186"/>
        <end position="514"/>
    </location>
</feature>
<evidence type="ECO:0000256" key="4">
    <source>
        <dbReference type="SAM" id="SignalP"/>
    </source>
</evidence>
<keyword evidence="3" id="KW-0998">Cell outer membrane</keyword>
<evidence type="ECO:0000256" key="1">
    <source>
        <dbReference type="ARBA" id="ARBA00022452"/>
    </source>
</evidence>
<dbReference type="PANTHER" id="PTHR34597">
    <property type="entry name" value="SLR1661 PROTEIN"/>
    <property type="match status" value="1"/>
</dbReference>
<dbReference type="Pfam" id="PF08479">
    <property type="entry name" value="POTRA_2"/>
    <property type="match status" value="1"/>
</dbReference>
<evidence type="ECO:0000256" key="2">
    <source>
        <dbReference type="ARBA" id="ARBA00022692"/>
    </source>
</evidence>
<dbReference type="Pfam" id="PF03865">
    <property type="entry name" value="ShlB"/>
    <property type="match status" value="1"/>
</dbReference>
<feature type="chain" id="PRO_5047109995" evidence="4">
    <location>
        <begin position="35"/>
        <end position="553"/>
    </location>
</feature>
<comment type="caution">
    <text evidence="7">The sequence shown here is derived from an EMBL/GenBank/DDBJ whole genome shotgun (WGS) entry which is preliminary data.</text>
</comment>
<evidence type="ECO:0000313" key="7">
    <source>
        <dbReference type="EMBL" id="MFG6442135.1"/>
    </source>
</evidence>
<reference evidence="7 8" key="1">
    <citation type="submission" date="2024-08" db="EMBL/GenBank/DDBJ databases">
        <authorList>
            <person name="Lu H."/>
        </authorList>
    </citation>
    <scope>NUCLEOTIDE SEQUENCE [LARGE SCALE GENOMIC DNA]</scope>
    <source>
        <strain evidence="7 8">LKC17W</strain>
    </source>
</reference>
<proteinExistence type="predicted"/>
<dbReference type="RefSeq" id="WP_394399064.1">
    <property type="nucleotide sequence ID" value="NZ_JBIGHW010000008.1"/>
</dbReference>
<keyword evidence="4" id="KW-0732">Signal</keyword>
<dbReference type="PANTHER" id="PTHR34597:SF6">
    <property type="entry name" value="BLR6126 PROTEIN"/>
    <property type="match status" value="1"/>
</dbReference>